<dbReference type="Proteomes" id="UP000533269">
    <property type="component" value="Unassembled WGS sequence"/>
</dbReference>
<protein>
    <recommendedName>
        <fullName evidence="4">Ammonia monooxygenase</fullName>
    </recommendedName>
</protein>
<keyword evidence="1" id="KW-0472">Membrane</keyword>
<comment type="caution">
    <text evidence="2">The sequence shown here is derived from an EMBL/GenBank/DDBJ whole genome shotgun (WGS) entry which is preliminary data.</text>
</comment>
<dbReference type="RefSeq" id="WP_183392085.1">
    <property type="nucleotide sequence ID" value="NZ_JACHVY010000003.1"/>
</dbReference>
<organism evidence="2 3">
    <name type="scientific">Kineococcus radiotolerans</name>
    <dbReference type="NCBI Taxonomy" id="131568"/>
    <lineage>
        <taxon>Bacteria</taxon>
        <taxon>Bacillati</taxon>
        <taxon>Actinomycetota</taxon>
        <taxon>Actinomycetes</taxon>
        <taxon>Kineosporiales</taxon>
        <taxon>Kineosporiaceae</taxon>
        <taxon>Kineococcus</taxon>
    </lineage>
</organism>
<feature type="transmembrane region" description="Helical" evidence="1">
    <location>
        <begin position="94"/>
        <end position="113"/>
    </location>
</feature>
<dbReference type="Pfam" id="PF05145">
    <property type="entry name" value="AbrB"/>
    <property type="match status" value="1"/>
</dbReference>
<dbReference type="InterPro" id="IPR007820">
    <property type="entry name" value="AbrB_fam"/>
</dbReference>
<feature type="transmembrane region" description="Helical" evidence="1">
    <location>
        <begin position="186"/>
        <end position="204"/>
    </location>
</feature>
<dbReference type="NCBIfam" id="TIGR03082">
    <property type="entry name" value="Gneg_AbrB_dup"/>
    <property type="match status" value="2"/>
</dbReference>
<proteinExistence type="predicted"/>
<feature type="transmembrane region" description="Helical" evidence="1">
    <location>
        <begin position="327"/>
        <end position="349"/>
    </location>
</feature>
<dbReference type="GO" id="GO:0010468">
    <property type="term" value="P:regulation of gene expression"/>
    <property type="evidence" value="ECO:0007669"/>
    <property type="project" value="InterPro"/>
</dbReference>
<feature type="transmembrane region" description="Helical" evidence="1">
    <location>
        <begin position="12"/>
        <end position="32"/>
    </location>
</feature>
<reference evidence="2 3" key="1">
    <citation type="submission" date="2020-08" db="EMBL/GenBank/DDBJ databases">
        <title>The Agave Microbiome: Exploring the role of microbial communities in plant adaptations to desert environments.</title>
        <authorList>
            <person name="Partida-Martinez L.P."/>
        </authorList>
    </citation>
    <scope>NUCLEOTIDE SEQUENCE [LARGE SCALE GENOMIC DNA]</scope>
    <source>
        <strain evidence="2 3">AS2.23</strain>
    </source>
</reference>
<feature type="transmembrane region" description="Helical" evidence="1">
    <location>
        <begin position="216"/>
        <end position="236"/>
    </location>
</feature>
<feature type="transmembrane region" description="Helical" evidence="1">
    <location>
        <begin position="154"/>
        <end position="174"/>
    </location>
</feature>
<evidence type="ECO:0000313" key="3">
    <source>
        <dbReference type="Proteomes" id="UP000533269"/>
    </source>
</evidence>
<dbReference type="GO" id="GO:0016020">
    <property type="term" value="C:membrane"/>
    <property type="evidence" value="ECO:0007669"/>
    <property type="project" value="InterPro"/>
</dbReference>
<dbReference type="EMBL" id="JACHVY010000003">
    <property type="protein sequence ID" value="MBB2902209.1"/>
    <property type="molecule type" value="Genomic_DNA"/>
</dbReference>
<evidence type="ECO:0000313" key="2">
    <source>
        <dbReference type="EMBL" id="MBB2902209.1"/>
    </source>
</evidence>
<gene>
    <name evidence="2" type="ORF">FHR75_003040</name>
</gene>
<feature type="transmembrane region" description="Helical" evidence="1">
    <location>
        <begin position="120"/>
        <end position="142"/>
    </location>
</feature>
<sequence length="358" mass="35760">MPRPPRDRRAPVPHALALAAATAAATLLLARAGLPSPALFAGLAVGLLDALCLPRPFPLPARLGTAGQAAVGVTIGTLVQLSTLAALGEHWLPVLLVTLATLLLSLGTGWVLGRHRDLDAVTGAFALVAGGASGLVVIARQLGADERVVAVVQYVRVLLVVLSLPVVLNVVFGVRAAGGAAAPAGDPWAGVLLVVVCGLAGPWLGRRAHLPAHTLLGPLLLAAVASLTGLSGAAVVPDAVQQVAYALIGLQIGLRFTPASLLTVARVLPAAVALVVVGVLGSAGLGVLLSRATGLPELDTYLATTPGGLYAVLAAAVGSGADATFVLSVQVLRLLVMLLAAPALAGLLARARPGPDRD</sequence>
<keyword evidence="1" id="KW-1133">Transmembrane helix</keyword>
<dbReference type="InterPro" id="IPR017516">
    <property type="entry name" value="AbrB_dup"/>
</dbReference>
<reference evidence="2 3" key="2">
    <citation type="submission" date="2020-08" db="EMBL/GenBank/DDBJ databases">
        <authorList>
            <person name="Partida-Martinez L."/>
            <person name="Huntemann M."/>
            <person name="Clum A."/>
            <person name="Wang J."/>
            <person name="Palaniappan K."/>
            <person name="Ritter S."/>
            <person name="Chen I.-M."/>
            <person name="Stamatis D."/>
            <person name="Reddy T."/>
            <person name="O'Malley R."/>
            <person name="Daum C."/>
            <person name="Shapiro N."/>
            <person name="Ivanova N."/>
            <person name="Kyrpides N."/>
            <person name="Woyke T."/>
        </authorList>
    </citation>
    <scope>NUCLEOTIDE SEQUENCE [LARGE SCALE GENOMIC DNA]</scope>
    <source>
        <strain evidence="2 3">AS2.23</strain>
    </source>
</reference>
<dbReference type="AlphaFoldDB" id="A0A7W4XYF0"/>
<evidence type="ECO:0000256" key="1">
    <source>
        <dbReference type="SAM" id="Phobius"/>
    </source>
</evidence>
<dbReference type="PANTHER" id="PTHR38457:SF1">
    <property type="entry name" value="REGULATOR ABRB-RELATED"/>
    <property type="match status" value="1"/>
</dbReference>
<dbReference type="PANTHER" id="PTHR38457">
    <property type="entry name" value="REGULATOR ABRB-RELATED"/>
    <property type="match status" value="1"/>
</dbReference>
<feature type="transmembrane region" description="Helical" evidence="1">
    <location>
        <begin position="301"/>
        <end position="321"/>
    </location>
</feature>
<feature type="transmembrane region" description="Helical" evidence="1">
    <location>
        <begin position="243"/>
        <end position="261"/>
    </location>
</feature>
<name>A0A7W4XYF0_KINRA</name>
<accession>A0A7W4XYF0</accession>
<dbReference type="PIRSF" id="PIRSF038991">
    <property type="entry name" value="Protein_AbrB"/>
    <property type="match status" value="1"/>
</dbReference>
<keyword evidence="1" id="KW-0812">Transmembrane</keyword>
<evidence type="ECO:0008006" key="4">
    <source>
        <dbReference type="Google" id="ProtNLM"/>
    </source>
</evidence>
<feature type="transmembrane region" description="Helical" evidence="1">
    <location>
        <begin position="267"/>
        <end position="289"/>
    </location>
</feature>